<gene>
    <name evidence="2" type="ORF">FJZ47_13035</name>
</gene>
<name>A0A938B4G3_UNCTE</name>
<evidence type="ECO:0000313" key="3">
    <source>
        <dbReference type="Proteomes" id="UP000712673"/>
    </source>
</evidence>
<dbReference type="GO" id="GO:0008897">
    <property type="term" value="F:holo-[acyl-carrier-protein] synthase activity"/>
    <property type="evidence" value="ECO:0007669"/>
    <property type="project" value="InterPro"/>
</dbReference>
<sequence>MSVNQEAVIGTHEASDWFGRYLPPTLVLGDPGAHDATIHAIQACIPHALILPIGLERLYRAARPAMAPLTVYAHERVYENNTFIYDVEVQNADGTVQAVWQGLRFRQVDTLAPRGTWVAPLLAIYCERYLSTLLPGATIAVRLLVSLPYTRLDERRLHTDQALQHALEAPVSIWRRPDGKPVVHDSQTRVVSAAHSAGLTLAIAAPGPVGCDMEVVSRRPAALWRDLLGPERYQLATLIAHQAGEDQDQAATRVWTASESLRKVGALESTPLVLVSVQADGWVLLAAGSWRLATLAAVIQGSDKHIVLAFAQGTNSNVEKDCACASMNTVT</sequence>
<evidence type="ECO:0000313" key="2">
    <source>
        <dbReference type="EMBL" id="MBM3224713.1"/>
    </source>
</evidence>
<proteinExistence type="predicted"/>
<feature type="domain" description="Polyketide synthase dehydratase" evidence="1">
    <location>
        <begin position="27"/>
        <end position="112"/>
    </location>
</feature>
<protein>
    <recommendedName>
        <fullName evidence="1">Polyketide synthase dehydratase domain-containing protein</fullName>
    </recommendedName>
</protein>
<organism evidence="2 3">
    <name type="scientific">Tectimicrobiota bacterium</name>
    <dbReference type="NCBI Taxonomy" id="2528274"/>
    <lineage>
        <taxon>Bacteria</taxon>
        <taxon>Pseudomonadati</taxon>
        <taxon>Nitrospinota/Tectimicrobiota group</taxon>
        <taxon>Candidatus Tectimicrobiota</taxon>
    </lineage>
</organism>
<dbReference type="InterPro" id="IPR049551">
    <property type="entry name" value="PKS_DH_C"/>
</dbReference>
<accession>A0A938B4G3</accession>
<dbReference type="Gene3D" id="3.90.470.20">
    <property type="entry name" value="4'-phosphopantetheinyl transferase domain"/>
    <property type="match status" value="1"/>
</dbReference>
<dbReference type="InterPro" id="IPR042104">
    <property type="entry name" value="PKS_dehydratase_sf"/>
</dbReference>
<dbReference type="InterPro" id="IPR037143">
    <property type="entry name" value="4-PPantetheinyl_Trfase_dom_sf"/>
</dbReference>
<dbReference type="GO" id="GO:0000287">
    <property type="term" value="F:magnesium ion binding"/>
    <property type="evidence" value="ECO:0007669"/>
    <property type="project" value="InterPro"/>
</dbReference>
<dbReference type="AlphaFoldDB" id="A0A938B4G3"/>
<evidence type="ECO:0000259" key="1">
    <source>
        <dbReference type="Pfam" id="PF14765"/>
    </source>
</evidence>
<dbReference type="Pfam" id="PF14765">
    <property type="entry name" value="PS-DH"/>
    <property type="match status" value="1"/>
</dbReference>
<dbReference type="EMBL" id="VGLS01000389">
    <property type="protein sequence ID" value="MBM3224713.1"/>
    <property type="molecule type" value="Genomic_DNA"/>
</dbReference>
<dbReference type="Gene3D" id="3.10.129.110">
    <property type="entry name" value="Polyketide synthase dehydratase"/>
    <property type="match status" value="1"/>
</dbReference>
<comment type="caution">
    <text evidence="2">The sequence shown here is derived from an EMBL/GenBank/DDBJ whole genome shotgun (WGS) entry which is preliminary data.</text>
</comment>
<reference evidence="2" key="1">
    <citation type="submission" date="2019-03" db="EMBL/GenBank/DDBJ databases">
        <title>Lake Tanganyika Metagenome-Assembled Genomes (MAGs).</title>
        <authorList>
            <person name="Tran P."/>
        </authorList>
    </citation>
    <scope>NUCLEOTIDE SEQUENCE</scope>
    <source>
        <strain evidence="2">K_DeepCast_65m_m2_066</strain>
    </source>
</reference>
<dbReference type="Proteomes" id="UP000712673">
    <property type="component" value="Unassembled WGS sequence"/>
</dbReference>